<proteinExistence type="predicted"/>
<protein>
    <submittedName>
        <fullName evidence="2">Ferredoxin</fullName>
    </submittedName>
</protein>
<dbReference type="RefSeq" id="WP_124150876.1">
    <property type="nucleotide sequence ID" value="NZ_RQIS01000006.1"/>
</dbReference>
<evidence type="ECO:0000313" key="2">
    <source>
        <dbReference type="EMBL" id="RQH06986.1"/>
    </source>
</evidence>
<organism evidence="2 3">
    <name type="scientific">Paraburkholderia dinghuensis</name>
    <dbReference type="NCBI Taxonomy" id="2305225"/>
    <lineage>
        <taxon>Bacteria</taxon>
        <taxon>Pseudomonadati</taxon>
        <taxon>Pseudomonadota</taxon>
        <taxon>Betaproteobacteria</taxon>
        <taxon>Burkholderiales</taxon>
        <taxon>Burkholderiaceae</taxon>
        <taxon>Paraburkholderia</taxon>
    </lineage>
</organism>
<dbReference type="InterPro" id="IPR036010">
    <property type="entry name" value="2Fe-2S_ferredoxin-like_sf"/>
</dbReference>
<dbReference type="EMBL" id="RQIS01000006">
    <property type="protein sequence ID" value="RQH06986.1"/>
    <property type="molecule type" value="Genomic_DNA"/>
</dbReference>
<dbReference type="InterPro" id="IPR012675">
    <property type="entry name" value="Beta-grasp_dom_sf"/>
</dbReference>
<dbReference type="GO" id="GO:0051537">
    <property type="term" value="F:2 iron, 2 sulfur cluster binding"/>
    <property type="evidence" value="ECO:0007669"/>
    <property type="project" value="InterPro"/>
</dbReference>
<keyword evidence="3" id="KW-1185">Reference proteome</keyword>
<dbReference type="PROSITE" id="PS00197">
    <property type="entry name" value="2FE2S_FER_1"/>
    <property type="match status" value="1"/>
</dbReference>
<dbReference type="InterPro" id="IPR006058">
    <property type="entry name" value="2Fe2S_fd_BS"/>
</dbReference>
<comment type="caution">
    <text evidence="2">The sequence shown here is derived from an EMBL/GenBank/DDBJ whole genome shotgun (WGS) entry which is preliminary data.</text>
</comment>
<evidence type="ECO:0000313" key="3">
    <source>
        <dbReference type="Proteomes" id="UP000272778"/>
    </source>
</evidence>
<dbReference type="OrthoDB" id="9806195at2"/>
<dbReference type="SUPFAM" id="SSF54292">
    <property type="entry name" value="2Fe-2S ferredoxin-like"/>
    <property type="match status" value="1"/>
</dbReference>
<accession>A0A3N6Q3Q3</accession>
<dbReference type="Gene3D" id="3.10.20.30">
    <property type="match status" value="1"/>
</dbReference>
<name>A0A3N6Q3Q3_9BURK</name>
<dbReference type="Proteomes" id="UP000272778">
    <property type="component" value="Unassembled WGS sequence"/>
</dbReference>
<dbReference type="PROSITE" id="PS51085">
    <property type="entry name" value="2FE2S_FER_2"/>
    <property type="match status" value="1"/>
</dbReference>
<dbReference type="InterPro" id="IPR001041">
    <property type="entry name" value="2Fe-2S_ferredoxin-type"/>
</dbReference>
<dbReference type="Pfam" id="PF00111">
    <property type="entry name" value="Fer2"/>
    <property type="match status" value="1"/>
</dbReference>
<gene>
    <name evidence="2" type="ORF">D1Y85_09905</name>
</gene>
<feature type="domain" description="2Fe-2S ferredoxin-type" evidence="1">
    <location>
        <begin position="14"/>
        <end position="108"/>
    </location>
</feature>
<dbReference type="AlphaFoldDB" id="A0A3N6Q3Q3"/>
<sequence>MATSVGTSATTSATKVTVTIAQTGERFPCAADQSLLAAMAQLGRRGIPVGCLNGGCGVCKVRVLSGEVSRLGPISRAHVSTEEECAGYSLACRVAPQGDVEVEVAGKMQKPFFKGCAFAAIPISTKQSGGDTSWV</sequence>
<reference evidence="2 3" key="1">
    <citation type="submission" date="2018-11" db="EMBL/GenBank/DDBJ databases">
        <title>Paraburkholderia sp. DHOA04, isolated from soil.</title>
        <authorList>
            <person name="Gao Z.-H."/>
            <person name="Qiu L.-H."/>
            <person name="Fu J.-C."/>
        </authorList>
    </citation>
    <scope>NUCLEOTIDE SEQUENCE [LARGE SCALE GENOMIC DNA]</scope>
    <source>
        <strain evidence="2 3">DHOA04</strain>
    </source>
</reference>
<dbReference type="CDD" id="cd00207">
    <property type="entry name" value="fer2"/>
    <property type="match status" value="1"/>
</dbReference>
<evidence type="ECO:0000259" key="1">
    <source>
        <dbReference type="PROSITE" id="PS51085"/>
    </source>
</evidence>